<dbReference type="GO" id="GO:0016301">
    <property type="term" value="F:kinase activity"/>
    <property type="evidence" value="ECO:0007669"/>
    <property type="project" value="UniProtKB-KW"/>
</dbReference>
<keyword evidence="3" id="KW-1185">Reference proteome</keyword>
<comment type="caution">
    <text evidence="2">The sequence shown here is derived from an EMBL/GenBank/DDBJ whole genome shotgun (WGS) entry which is preliminary data.</text>
</comment>
<keyword evidence="2" id="KW-0808">Transferase</keyword>
<evidence type="ECO:0000313" key="3">
    <source>
        <dbReference type="Proteomes" id="UP000250321"/>
    </source>
</evidence>
<reference evidence="2 3" key="1">
    <citation type="submission" date="2018-02" db="EMBL/GenBank/DDBJ databases">
        <title>Draft genome of wild Prunus yedoensis var. nudiflora.</title>
        <authorList>
            <person name="Baek S."/>
            <person name="Kim J.-H."/>
            <person name="Choi K."/>
            <person name="Kim G.-B."/>
            <person name="Cho A."/>
            <person name="Jang H."/>
            <person name="Shin C.-H."/>
            <person name="Yu H.-J."/>
            <person name="Mun J.-H."/>
        </authorList>
    </citation>
    <scope>NUCLEOTIDE SEQUENCE [LARGE SCALE GENOMIC DNA]</scope>
    <source>
        <strain evidence="3">cv. Jeju island</strain>
        <tissue evidence="2">Leaf</tissue>
    </source>
</reference>
<sequence>MSSNRANLSKLSGLVLARTSLSEDQQEKPGPSGPETTKQVGGVPGSFDVEESTKNRERMRYAQRIARSRQLEDEKACIKEPNMHVRGPKGNKIYVSGPLLVSSNNVDKMLKEHDRGSKTCSASTT</sequence>
<keyword evidence="2" id="KW-0418">Kinase</keyword>
<dbReference type="EMBL" id="PJQY01002428">
    <property type="protein sequence ID" value="PQP93838.1"/>
    <property type="molecule type" value="Genomic_DNA"/>
</dbReference>
<feature type="region of interest" description="Disordered" evidence="1">
    <location>
        <begin position="1"/>
        <end position="57"/>
    </location>
</feature>
<dbReference type="STRING" id="2094558.A0A314XNT2"/>
<dbReference type="AlphaFoldDB" id="A0A314XNT2"/>
<accession>A0A314XNT2</accession>
<proteinExistence type="predicted"/>
<dbReference type="Proteomes" id="UP000250321">
    <property type="component" value="Unassembled WGS sequence"/>
</dbReference>
<gene>
    <name evidence="2" type="ORF">Pyn_38187</name>
</gene>
<feature type="compositionally biased region" description="Polar residues" evidence="1">
    <location>
        <begin position="1"/>
        <end position="10"/>
    </location>
</feature>
<organism evidence="2 3">
    <name type="scientific">Prunus yedoensis var. nudiflora</name>
    <dbReference type="NCBI Taxonomy" id="2094558"/>
    <lineage>
        <taxon>Eukaryota</taxon>
        <taxon>Viridiplantae</taxon>
        <taxon>Streptophyta</taxon>
        <taxon>Embryophyta</taxon>
        <taxon>Tracheophyta</taxon>
        <taxon>Spermatophyta</taxon>
        <taxon>Magnoliopsida</taxon>
        <taxon>eudicotyledons</taxon>
        <taxon>Gunneridae</taxon>
        <taxon>Pentapetalae</taxon>
        <taxon>rosids</taxon>
        <taxon>fabids</taxon>
        <taxon>Rosales</taxon>
        <taxon>Rosaceae</taxon>
        <taxon>Amygdaloideae</taxon>
        <taxon>Amygdaleae</taxon>
        <taxon>Prunus</taxon>
    </lineage>
</organism>
<dbReference type="OrthoDB" id="28397at2759"/>
<evidence type="ECO:0000313" key="2">
    <source>
        <dbReference type="EMBL" id="PQP93838.1"/>
    </source>
</evidence>
<name>A0A314XNT2_PRUYE</name>
<evidence type="ECO:0000256" key="1">
    <source>
        <dbReference type="SAM" id="MobiDB-lite"/>
    </source>
</evidence>
<protein>
    <submittedName>
        <fullName evidence="2">Putative serine/threonine-protein kinase</fullName>
    </submittedName>
</protein>